<dbReference type="Pfam" id="PF13279">
    <property type="entry name" value="4HBT_2"/>
    <property type="match status" value="1"/>
</dbReference>
<evidence type="ECO:0000256" key="2">
    <source>
        <dbReference type="ARBA" id="ARBA00022801"/>
    </source>
</evidence>
<evidence type="ECO:0000313" key="4">
    <source>
        <dbReference type="Proteomes" id="UP000430120"/>
    </source>
</evidence>
<dbReference type="Proteomes" id="UP000430120">
    <property type="component" value="Unassembled WGS sequence"/>
</dbReference>
<dbReference type="SUPFAM" id="SSF54637">
    <property type="entry name" value="Thioesterase/thiol ester dehydrase-isomerase"/>
    <property type="match status" value="1"/>
</dbReference>
<proteinExistence type="inferred from homology"/>
<protein>
    <submittedName>
        <fullName evidence="3">Thioesterase</fullName>
    </submittedName>
</protein>
<dbReference type="RefSeq" id="WP_151123326.1">
    <property type="nucleotide sequence ID" value="NZ_CP088082.1"/>
</dbReference>
<keyword evidence="2" id="KW-0378">Hydrolase</keyword>
<reference evidence="3 4" key="1">
    <citation type="submission" date="2019-09" db="EMBL/GenBank/DDBJ databases">
        <title>Draft genome sequences of 48 bacterial type strains from the CCUG.</title>
        <authorList>
            <person name="Tunovic T."/>
            <person name="Pineiro-Iglesias B."/>
            <person name="Unosson C."/>
            <person name="Inganas E."/>
            <person name="Ohlen M."/>
            <person name="Cardew S."/>
            <person name="Jensie-Markopoulos S."/>
            <person name="Salva-Serra F."/>
            <person name="Jaen-Luchoro D."/>
            <person name="Karlsson R."/>
            <person name="Svensson-Stadler L."/>
            <person name="Chun J."/>
            <person name="Moore E."/>
        </authorList>
    </citation>
    <scope>NUCLEOTIDE SEQUENCE [LARGE SCALE GENOMIC DNA]</scope>
    <source>
        <strain evidence="3 4">CCUG 30977</strain>
    </source>
</reference>
<dbReference type="Gene3D" id="3.10.129.10">
    <property type="entry name" value="Hotdog Thioesterase"/>
    <property type="match status" value="1"/>
</dbReference>
<dbReference type="EMBL" id="VZPB01000010">
    <property type="protein sequence ID" value="KAB0583862.1"/>
    <property type="molecule type" value="Genomic_DNA"/>
</dbReference>
<keyword evidence="4" id="KW-1185">Reference proteome</keyword>
<name>A0A643FE28_IDEDE</name>
<dbReference type="InterPro" id="IPR029069">
    <property type="entry name" value="HotDog_dom_sf"/>
</dbReference>
<dbReference type="InterPro" id="IPR050563">
    <property type="entry name" value="4-hydroxybenzoyl-CoA_TE"/>
</dbReference>
<comment type="similarity">
    <text evidence="1">Belongs to the 4-hydroxybenzoyl-CoA thioesterase family.</text>
</comment>
<accession>A0A643FE28</accession>
<gene>
    <name evidence="3" type="ORF">F7Q92_06245</name>
</gene>
<dbReference type="GO" id="GO:0047617">
    <property type="term" value="F:fatty acyl-CoA hydrolase activity"/>
    <property type="evidence" value="ECO:0007669"/>
    <property type="project" value="TreeGrafter"/>
</dbReference>
<dbReference type="AlphaFoldDB" id="A0A643FE28"/>
<organism evidence="3 4">
    <name type="scientific">Ideonella dechloratans</name>
    <dbReference type="NCBI Taxonomy" id="36863"/>
    <lineage>
        <taxon>Bacteria</taxon>
        <taxon>Pseudomonadati</taxon>
        <taxon>Pseudomonadota</taxon>
        <taxon>Betaproteobacteria</taxon>
        <taxon>Burkholderiales</taxon>
        <taxon>Sphaerotilaceae</taxon>
        <taxon>Ideonella</taxon>
    </lineage>
</organism>
<evidence type="ECO:0000256" key="1">
    <source>
        <dbReference type="ARBA" id="ARBA00005953"/>
    </source>
</evidence>
<dbReference type="PANTHER" id="PTHR31793">
    <property type="entry name" value="4-HYDROXYBENZOYL-COA THIOESTERASE FAMILY MEMBER"/>
    <property type="match status" value="1"/>
</dbReference>
<comment type="caution">
    <text evidence="3">The sequence shown here is derived from an EMBL/GenBank/DDBJ whole genome shotgun (WGS) entry which is preliminary data.</text>
</comment>
<dbReference type="PANTHER" id="PTHR31793:SF27">
    <property type="entry name" value="NOVEL THIOESTERASE SUPERFAMILY DOMAIN AND SAPOSIN A-TYPE DOMAIN CONTAINING PROTEIN (0610012H03RIK)"/>
    <property type="match status" value="1"/>
</dbReference>
<sequence length="141" mass="16216">MSRVTIQLPERLPFRTELPLLISQINHAGHLDNAQVLVLVSEARQRFLRWMGYRSETDIEGLGIILADNAVQYRSESFYGEVMVIEMAADDFSRRGCDFVWRMTEKLSGREVALGKSGVVFFNYDTRQVAEVPASFRSRWP</sequence>
<dbReference type="CDD" id="cd00586">
    <property type="entry name" value="4HBT"/>
    <property type="match status" value="1"/>
</dbReference>
<dbReference type="OrthoDB" id="333038at2"/>
<evidence type="ECO:0000313" key="3">
    <source>
        <dbReference type="EMBL" id="KAB0583862.1"/>
    </source>
</evidence>